<dbReference type="InterPro" id="IPR003131">
    <property type="entry name" value="T1-type_BTB"/>
</dbReference>
<dbReference type="EMBL" id="GL379813">
    <property type="protein sequence ID" value="EGT44461.1"/>
    <property type="molecule type" value="Genomic_DNA"/>
</dbReference>
<gene>
    <name evidence="2" type="ORF">CAEBREN_22919</name>
</gene>
<protein>
    <recommendedName>
        <fullName evidence="1">BTB domain-containing protein</fullName>
    </recommendedName>
</protein>
<dbReference type="PANTHER" id="PTHR11145">
    <property type="entry name" value="BTB/POZ DOMAIN-CONTAINING ADAPTER FOR CUL3-MEDIATED RHOA DEGRADATION PROTEIN FAMILY MEMBER"/>
    <property type="match status" value="1"/>
</dbReference>
<dbReference type="Gene3D" id="3.30.710.10">
    <property type="entry name" value="Potassium Channel Kv1.1, Chain A"/>
    <property type="match status" value="2"/>
</dbReference>
<feature type="domain" description="BTB" evidence="1">
    <location>
        <begin position="6"/>
        <end position="74"/>
    </location>
</feature>
<evidence type="ECO:0000259" key="1">
    <source>
        <dbReference type="PROSITE" id="PS50097"/>
    </source>
</evidence>
<dbReference type="PROSITE" id="PS50097">
    <property type="entry name" value="BTB"/>
    <property type="match status" value="2"/>
</dbReference>
<dbReference type="SUPFAM" id="SSF54695">
    <property type="entry name" value="POZ domain"/>
    <property type="match status" value="2"/>
</dbReference>
<organism evidence="3">
    <name type="scientific">Caenorhabditis brenneri</name>
    <name type="common">Nematode worm</name>
    <dbReference type="NCBI Taxonomy" id="135651"/>
    <lineage>
        <taxon>Eukaryota</taxon>
        <taxon>Metazoa</taxon>
        <taxon>Ecdysozoa</taxon>
        <taxon>Nematoda</taxon>
        <taxon>Chromadorea</taxon>
        <taxon>Rhabditida</taxon>
        <taxon>Rhabditina</taxon>
        <taxon>Rhabditomorpha</taxon>
        <taxon>Rhabditoidea</taxon>
        <taxon>Rhabditidae</taxon>
        <taxon>Peloderinae</taxon>
        <taxon>Caenorhabditis</taxon>
    </lineage>
</organism>
<proteinExistence type="predicted"/>
<dbReference type="PANTHER" id="PTHR11145:SF19">
    <property type="entry name" value="BTB DOMAIN-CONTAINING PROTEIN-RELATED"/>
    <property type="match status" value="1"/>
</dbReference>
<keyword evidence="3" id="KW-1185">Reference proteome</keyword>
<dbReference type="InterPro" id="IPR000210">
    <property type="entry name" value="BTB/POZ_dom"/>
</dbReference>
<dbReference type="Pfam" id="PF02214">
    <property type="entry name" value="BTB_2"/>
    <property type="match status" value="2"/>
</dbReference>
<dbReference type="InterPro" id="IPR011333">
    <property type="entry name" value="SKP1/BTB/POZ_sf"/>
</dbReference>
<name>G0MUW5_CAEBE</name>
<dbReference type="HOGENOM" id="CLU_1284305_0_0_1"/>
<evidence type="ECO:0000313" key="3">
    <source>
        <dbReference type="Proteomes" id="UP000008068"/>
    </source>
</evidence>
<dbReference type="AlphaFoldDB" id="G0MUW5"/>
<dbReference type="InParanoid" id="G0MUW5"/>
<reference evidence="3" key="1">
    <citation type="submission" date="2011-07" db="EMBL/GenBank/DDBJ databases">
        <authorList>
            <consortium name="Caenorhabditis brenneri Sequencing and Analysis Consortium"/>
            <person name="Wilson R.K."/>
        </authorList>
    </citation>
    <scope>NUCLEOTIDE SEQUENCE [LARGE SCALE GENOMIC DNA]</scope>
    <source>
        <strain evidence="3">PB2801</strain>
    </source>
</reference>
<accession>G0MUW5</accession>
<dbReference type="OrthoDB" id="5866853at2759"/>
<dbReference type="GO" id="GO:0051260">
    <property type="term" value="P:protein homooligomerization"/>
    <property type="evidence" value="ECO:0007669"/>
    <property type="project" value="InterPro"/>
</dbReference>
<dbReference type="SMART" id="SM00225">
    <property type="entry name" value="BTB"/>
    <property type="match status" value="2"/>
</dbReference>
<sequence length="207" mass="23704">MTSIGNIVKLNIGGTEFQTSKSTLTKFNGFFKTMLETDIPVTKDEYGAIFIDRSAEYFDVILNFMRDGHVELPETIREVKELCVEAEYYQLDGLVELCNANIKAANDTVKLNVGGTVFQTTKDTLTRHSEYFRTLMNDESKVIRDENGCIFINRSPKHFDFILNAIINENYTPPRCITIIKEIVTEVKFYKLEQPFILLFGILAKNC</sequence>
<dbReference type="eggNOG" id="KOG2716">
    <property type="taxonomic scope" value="Eukaryota"/>
</dbReference>
<dbReference type="CDD" id="cd18316">
    <property type="entry name" value="BTB_POZ_KCTD-like"/>
    <property type="match status" value="2"/>
</dbReference>
<dbReference type="STRING" id="135651.G0MUW5"/>
<dbReference type="Proteomes" id="UP000008068">
    <property type="component" value="Unassembled WGS sequence"/>
</dbReference>
<dbReference type="InterPro" id="IPR045068">
    <property type="entry name" value="BACURD1-3"/>
</dbReference>
<evidence type="ECO:0000313" key="2">
    <source>
        <dbReference type="EMBL" id="EGT44461.1"/>
    </source>
</evidence>
<dbReference type="OMA" id="CITIIKE"/>
<feature type="domain" description="BTB" evidence="1">
    <location>
        <begin position="107"/>
        <end position="175"/>
    </location>
</feature>